<accession>A0ABR6SZU3</accession>
<gene>
    <name evidence="1" type="ORF">HCJ59_15015</name>
</gene>
<organism evidence="1 2">
    <name type="scientific">Listeria immobilis</name>
    <dbReference type="NCBI Taxonomy" id="2713502"/>
    <lineage>
        <taxon>Bacteria</taxon>
        <taxon>Bacillati</taxon>
        <taxon>Bacillota</taxon>
        <taxon>Bacilli</taxon>
        <taxon>Bacillales</taxon>
        <taxon>Listeriaceae</taxon>
        <taxon>Listeria</taxon>
    </lineage>
</organism>
<keyword evidence="2" id="KW-1185">Reference proteome</keyword>
<dbReference type="RefSeq" id="WP_185348381.1">
    <property type="nucleotide sequence ID" value="NZ_JAASTV010000020.1"/>
</dbReference>
<sequence length="78" mass="8962">MDNVKQYVLIDYDDNNRVIIIDSDKNKCLRAIEMILGNDIAIGVYEDCEQSIEEIMENEGWTEFGFDILEYSGTSGVF</sequence>
<name>A0ABR6SZU3_9LIST</name>
<reference evidence="1 2" key="1">
    <citation type="submission" date="2020-03" db="EMBL/GenBank/DDBJ databases">
        <title>Soil Listeria distribution.</title>
        <authorList>
            <person name="Liao J."/>
            <person name="Wiedmann M."/>
        </authorList>
    </citation>
    <scope>NUCLEOTIDE SEQUENCE [LARGE SCALE GENOMIC DNA]</scope>
    <source>
        <strain evidence="1 2">FSL L7-1515</strain>
    </source>
</reference>
<proteinExistence type="predicted"/>
<evidence type="ECO:0000313" key="2">
    <source>
        <dbReference type="Proteomes" id="UP000587800"/>
    </source>
</evidence>
<protein>
    <submittedName>
        <fullName evidence="1">Uncharacterized protein</fullName>
    </submittedName>
</protein>
<dbReference type="EMBL" id="JAASUB010000025">
    <property type="protein sequence ID" value="MBC1511189.1"/>
    <property type="molecule type" value="Genomic_DNA"/>
</dbReference>
<dbReference type="Proteomes" id="UP000587800">
    <property type="component" value="Unassembled WGS sequence"/>
</dbReference>
<comment type="caution">
    <text evidence="1">The sequence shown here is derived from an EMBL/GenBank/DDBJ whole genome shotgun (WGS) entry which is preliminary data.</text>
</comment>
<evidence type="ECO:0000313" key="1">
    <source>
        <dbReference type="EMBL" id="MBC1511189.1"/>
    </source>
</evidence>